<dbReference type="InterPro" id="IPR028878">
    <property type="entry name" value="RNase_E"/>
</dbReference>
<gene>
    <name evidence="16" type="primary">rne</name>
    <name evidence="19" type="ORF">DLM_0732</name>
</gene>
<comment type="similarity">
    <text evidence="16">Belongs to the RNase E/G family. RNase E subfamily.</text>
</comment>
<comment type="similarity">
    <text evidence="1">Belongs to the RNase E/G family. RNase G subfamily.</text>
</comment>
<evidence type="ECO:0000256" key="12">
    <source>
        <dbReference type="ARBA" id="ARBA00022833"/>
    </source>
</evidence>
<evidence type="ECO:0000256" key="10">
    <source>
        <dbReference type="ARBA" id="ARBA00022759"/>
    </source>
</evidence>
<dbReference type="FunFam" id="2.40.50.140:FF:000040">
    <property type="entry name" value="Ribonuclease E"/>
    <property type="match status" value="1"/>
</dbReference>
<evidence type="ECO:0000256" key="15">
    <source>
        <dbReference type="ARBA" id="ARBA00023136"/>
    </source>
</evidence>
<dbReference type="OrthoDB" id="9804278at2"/>
<keyword evidence="11 16" id="KW-0378">Hydrolase</keyword>
<keyword evidence="15 16" id="KW-0472">Membrane</keyword>
<comment type="subcellular location">
    <subcellularLocation>
        <location evidence="16">Cytoplasm</location>
    </subcellularLocation>
    <subcellularLocation>
        <location evidence="16">Cell inner membrane</location>
        <topology evidence="16">Peripheral membrane protein</topology>
        <orientation evidence="16">Cytoplasmic side</orientation>
    </subcellularLocation>
</comment>
<feature type="binding site" evidence="16">
    <location>
        <position position="300"/>
    </location>
    <ligand>
        <name>Mg(2+)</name>
        <dbReference type="ChEBI" id="CHEBI:18420"/>
        <note>catalytic</note>
    </ligand>
</feature>
<dbReference type="AlphaFoldDB" id="A0A3G9GA32"/>
<keyword evidence="8 16" id="KW-0479">Metal-binding</keyword>
<dbReference type="GO" id="GO:0008270">
    <property type="term" value="F:zinc ion binding"/>
    <property type="evidence" value="ECO:0007669"/>
    <property type="project" value="UniProtKB-UniRule"/>
</dbReference>
<comment type="catalytic activity">
    <reaction evidence="16">
        <text>Endonucleolytic cleavage of single-stranded RNA in A- and U-rich regions.</text>
        <dbReference type="EC" id="3.1.26.12"/>
    </reaction>
</comment>
<dbReference type="InterPro" id="IPR004659">
    <property type="entry name" value="RNase_E/G"/>
</dbReference>
<comment type="function">
    <text evidence="16">Endoribonuclease that plays a central role in RNA processing and decay. Required for the maturation of 5S and 16S rRNAs and the majority of tRNAs. Also involved in the degradation of most mRNAs.</text>
</comment>
<dbReference type="SMART" id="SM00316">
    <property type="entry name" value="S1"/>
    <property type="match status" value="1"/>
</dbReference>
<dbReference type="PROSITE" id="PS50126">
    <property type="entry name" value="S1"/>
    <property type="match status" value="1"/>
</dbReference>
<evidence type="ECO:0000256" key="9">
    <source>
        <dbReference type="ARBA" id="ARBA00022730"/>
    </source>
</evidence>
<evidence type="ECO:0000256" key="2">
    <source>
        <dbReference type="ARBA" id="ARBA00022475"/>
    </source>
</evidence>
<dbReference type="GO" id="GO:0008033">
    <property type="term" value="P:tRNA processing"/>
    <property type="evidence" value="ECO:0007669"/>
    <property type="project" value="UniProtKB-UniRule"/>
</dbReference>
<feature type="region of interest" description="Disordered" evidence="17">
    <location>
        <begin position="516"/>
        <end position="539"/>
    </location>
</feature>
<dbReference type="EC" id="3.1.26.12" evidence="16"/>
<name>A0A3G9GA32_9NEIS</name>
<dbReference type="InterPro" id="IPR048583">
    <property type="entry name" value="RNase_E_G_thioredoxin-like"/>
</dbReference>
<dbReference type="CDD" id="cd04453">
    <property type="entry name" value="S1_RNase_E"/>
    <property type="match status" value="1"/>
</dbReference>
<evidence type="ECO:0000256" key="8">
    <source>
        <dbReference type="ARBA" id="ARBA00022723"/>
    </source>
</evidence>
<organism evidence="19 20">
    <name type="scientific">Aquitalea magnusonii</name>
    <dbReference type="NCBI Taxonomy" id="332411"/>
    <lineage>
        <taxon>Bacteria</taxon>
        <taxon>Pseudomonadati</taxon>
        <taxon>Pseudomonadota</taxon>
        <taxon>Betaproteobacteria</taxon>
        <taxon>Neisseriales</taxon>
        <taxon>Chromobacteriaceae</taxon>
        <taxon>Aquitalea</taxon>
    </lineage>
</organism>
<proteinExistence type="inferred from homology"/>
<keyword evidence="20" id="KW-1185">Reference proteome</keyword>
<dbReference type="InterPro" id="IPR003029">
    <property type="entry name" value="S1_domain"/>
</dbReference>
<dbReference type="Gene3D" id="2.40.50.140">
    <property type="entry name" value="Nucleic acid-binding proteins"/>
    <property type="match status" value="1"/>
</dbReference>
<dbReference type="PANTHER" id="PTHR30001">
    <property type="entry name" value="RIBONUCLEASE"/>
    <property type="match status" value="1"/>
</dbReference>
<evidence type="ECO:0000256" key="1">
    <source>
        <dbReference type="ARBA" id="ARBA00005663"/>
    </source>
</evidence>
<dbReference type="GO" id="GO:0005737">
    <property type="term" value="C:cytoplasm"/>
    <property type="evidence" value="ECO:0007669"/>
    <property type="project" value="UniProtKB-SubCell"/>
</dbReference>
<dbReference type="InterPro" id="IPR012340">
    <property type="entry name" value="NA-bd_OB-fold"/>
</dbReference>
<feature type="binding site" evidence="16">
    <location>
        <position position="401"/>
    </location>
    <ligand>
        <name>Zn(2+)</name>
        <dbReference type="ChEBI" id="CHEBI:29105"/>
        <note>ligand shared between dimeric partners</note>
    </ligand>
</feature>
<dbReference type="SUPFAM" id="SSF50249">
    <property type="entry name" value="Nucleic acid-binding proteins"/>
    <property type="match status" value="1"/>
</dbReference>
<reference evidence="20" key="1">
    <citation type="journal article" date="2017" name="Biotechnol. Biofuels">
        <title>Evaluation of environmental bacterial communities as a factor affecting the growth of duckweed Lemna minor.</title>
        <authorList>
            <person name="Ishizawa H."/>
            <person name="Kuroda M."/>
            <person name="Morikawa M."/>
            <person name="Ike M."/>
        </authorList>
    </citation>
    <scope>NUCLEOTIDE SEQUENCE [LARGE SCALE GENOMIC DNA]</scope>
    <source>
        <strain evidence="20">H3</strain>
    </source>
</reference>
<sequence>MKRMLFNATQAEELRVAIVDGQKLVDLDIETVGKEQRKGNIYKGIITRIEPSLEACFVDYGTERHGFLPFKEVSRSYFQGYDGGRPRIQDVLREGMEVVVQVEKDERGNKGAALTTYISLAGRYLVLMPNNPRGGGVSRRIEGEERQELKDLLSQLEVPNGMSLIARTAGIGRNLEELQWDMGYLMQLWRAIEGAAGSQSAPFLILQEGSLVIRAIRDYYHPDIGEILIDTDEIYEQARQFMSHVMPNMVHRVKLYKDHVPLFSRFQIEHQIETAFSRSVQLPSGGAIVIDHTEALVSIDVNSARSTKGADIEETALRTNVEAAEEIARQLRLRDLGGLIVIDFIDMENPKNQREVENKLRDVLKHDRARVQMGKLSRFGLLELSRQRLQPSLGETSHEPCPRCHGIGFIRGTESSALHILRIIQEEAMKENTGAVHAQVPVDVATFLLNEKRAEIHSIEERLDVDVVLIPNIHLETPHYKIARIRHDDLAELGDGPSYLRVEVQEEDIITNFGQEKPKAERQEAAVKGITPQQPAPVSSQPVAAAAPVVAEQGVVSRFFGWVKSLFAEPEAAPQENEKKKPAAAGQREGQRNGNRQRNNERRPGSQARRDHNERRHGEEAGKRPTEARADGERQDGRRQSSRDRGDRQERPERVERPERAERTERAERPERAERSEQPQREPRQRREREPRENREAREQNARPQTEERSEQAAPQAAEKPSRRRQQAERNEADKPQAAAQEELNLNSAEGVEAAAESAEQQERGERGRRRRGRRDRRRDNVEGDNTAQVAETAAGDVTAEVAAVAGVAAAAAVAVAADAVAQPAAEVIAQPAAEAAVAVDVVEVAVAPAEVAQEVVAPVAAPVETLAVEAAPVEVAPEPAAQAEQVVVAEVAAPAAVVVTEAAVAVETVEVAEVAAPLEQISTVVETKVAQAEVAIAAEAAPAEQPAAAQVAEVAVSEPVAVAPVVVETAAAAQPKLEAELPADLGGLVMVATKAVSDVVVPQVEVPTGPRRRDVVRQAAEQPVAIELKQVETRNS</sequence>
<comment type="cofactor">
    <cofactor evidence="16">
        <name>Zn(2+)</name>
        <dbReference type="ChEBI" id="CHEBI:29105"/>
    </cofactor>
    <text evidence="16">Binds 2 Zn(2+) ions per homotetramer.</text>
</comment>
<dbReference type="GO" id="GO:0009898">
    <property type="term" value="C:cytoplasmic side of plasma membrane"/>
    <property type="evidence" value="ECO:0007669"/>
    <property type="project" value="UniProtKB-UniRule"/>
</dbReference>
<dbReference type="Pfam" id="PF20833">
    <property type="entry name" value="RNase_E_G_Thio"/>
    <property type="match status" value="1"/>
</dbReference>
<dbReference type="Pfam" id="PF10150">
    <property type="entry name" value="RNase_E_G"/>
    <property type="match status" value="1"/>
</dbReference>
<dbReference type="GO" id="GO:0006402">
    <property type="term" value="P:mRNA catabolic process"/>
    <property type="evidence" value="ECO:0007669"/>
    <property type="project" value="UniProtKB-UniRule"/>
</dbReference>
<evidence type="ECO:0000256" key="5">
    <source>
        <dbReference type="ARBA" id="ARBA00022552"/>
    </source>
</evidence>
<evidence type="ECO:0000259" key="18">
    <source>
        <dbReference type="PROSITE" id="PS50126"/>
    </source>
</evidence>
<reference evidence="20" key="3">
    <citation type="journal article" date="2017" name="Plant Physiol. Biochem.">
        <title>Differential oxidative and antioxidative response of duckweed Lemna minor toward plant growth promoting/inhibiting bacteria.</title>
        <authorList>
            <person name="Ishizawa H."/>
            <person name="Kuroda M."/>
            <person name="Morikawa M."/>
            <person name="Ike M."/>
        </authorList>
    </citation>
    <scope>NUCLEOTIDE SEQUENCE [LARGE SCALE GENOMIC DNA]</scope>
    <source>
        <strain evidence="20">H3</strain>
    </source>
</reference>
<keyword evidence="14 16" id="KW-0694">RNA-binding</keyword>
<comment type="cofactor">
    <cofactor evidence="16">
        <name>Mg(2+)</name>
        <dbReference type="ChEBI" id="CHEBI:18420"/>
    </cofactor>
    <text evidence="16">Binds 1 Mg(2+) ion per subunit.</text>
</comment>
<dbReference type="Proteomes" id="UP000198290">
    <property type="component" value="Chromosome"/>
</dbReference>
<dbReference type="GO" id="GO:0008995">
    <property type="term" value="F:ribonuclease E activity"/>
    <property type="evidence" value="ECO:0007669"/>
    <property type="project" value="UniProtKB-EC"/>
</dbReference>
<evidence type="ECO:0000256" key="7">
    <source>
        <dbReference type="ARBA" id="ARBA00022722"/>
    </source>
</evidence>
<evidence type="ECO:0000256" key="17">
    <source>
        <dbReference type="SAM" id="MobiDB-lite"/>
    </source>
</evidence>
<dbReference type="GO" id="GO:0000287">
    <property type="term" value="F:magnesium ion binding"/>
    <property type="evidence" value="ECO:0007669"/>
    <property type="project" value="UniProtKB-UniRule"/>
</dbReference>
<keyword evidence="7 16" id="KW-0540">Nuclease</keyword>
<dbReference type="HAMAP" id="MF_00970">
    <property type="entry name" value="RNase_E"/>
    <property type="match status" value="1"/>
</dbReference>
<feature type="compositionally biased region" description="Basic and acidic residues" evidence="17">
    <location>
        <begin position="516"/>
        <end position="525"/>
    </location>
</feature>
<evidence type="ECO:0000256" key="11">
    <source>
        <dbReference type="ARBA" id="ARBA00022801"/>
    </source>
</evidence>
<evidence type="ECO:0000313" key="20">
    <source>
        <dbReference type="Proteomes" id="UP000198290"/>
    </source>
</evidence>
<comment type="subunit">
    <text evidence="16">Homotetramer formed by a dimer of dimers.</text>
</comment>
<feature type="domain" description="S1 motif" evidence="18">
    <location>
        <begin position="39"/>
        <end position="117"/>
    </location>
</feature>
<dbReference type="PANTHER" id="PTHR30001:SF1">
    <property type="entry name" value="RIBONUCLEASE E_G-LIKE PROTEIN, CHLOROPLASTIC"/>
    <property type="match status" value="1"/>
</dbReference>
<feature type="binding site" evidence="16">
    <location>
        <position position="404"/>
    </location>
    <ligand>
        <name>Zn(2+)</name>
        <dbReference type="ChEBI" id="CHEBI:29105"/>
        <note>ligand shared between dimeric partners</note>
    </ligand>
</feature>
<feature type="compositionally biased region" description="Basic and acidic residues" evidence="17">
    <location>
        <begin position="598"/>
        <end position="711"/>
    </location>
</feature>
<feature type="region of interest" description="Disordered" evidence="17">
    <location>
        <begin position="571"/>
        <end position="792"/>
    </location>
</feature>
<dbReference type="STRING" id="332411.VI06_12630"/>
<dbReference type="EMBL" id="AP018823">
    <property type="protein sequence ID" value="BBF84385.1"/>
    <property type="molecule type" value="Genomic_DNA"/>
</dbReference>
<feature type="binding site" evidence="16">
    <location>
        <position position="343"/>
    </location>
    <ligand>
        <name>Mg(2+)</name>
        <dbReference type="ChEBI" id="CHEBI:18420"/>
        <note>catalytic</note>
    </ligand>
</feature>
<feature type="compositionally biased region" description="Basic and acidic residues" evidence="17">
    <location>
        <begin position="726"/>
        <end position="735"/>
    </location>
</feature>
<evidence type="ECO:0000256" key="13">
    <source>
        <dbReference type="ARBA" id="ARBA00022842"/>
    </source>
</evidence>
<evidence type="ECO:0000256" key="6">
    <source>
        <dbReference type="ARBA" id="ARBA00022694"/>
    </source>
</evidence>
<feature type="compositionally biased region" description="Low complexity" evidence="17">
    <location>
        <begin position="586"/>
        <end position="597"/>
    </location>
</feature>
<keyword evidence="2 16" id="KW-1003">Cell membrane</keyword>
<dbReference type="InterPro" id="IPR019307">
    <property type="entry name" value="RNA-bd_AU-1/RNase_E/G"/>
</dbReference>
<dbReference type="Gene3D" id="3.40.1260.20">
    <property type="entry name" value="Ribonuclease E, catalytic domain"/>
    <property type="match status" value="1"/>
</dbReference>
<evidence type="ECO:0000256" key="4">
    <source>
        <dbReference type="ARBA" id="ARBA00022519"/>
    </source>
</evidence>
<evidence type="ECO:0000313" key="19">
    <source>
        <dbReference type="EMBL" id="BBF84385.1"/>
    </source>
</evidence>
<reference evidence="19 20" key="2">
    <citation type="journal article" date="2017" name="Genome Announc.">
        <title>Draft genome sequence of Aquitalea magnusonii strain H3, a plant growth-promoting bacterium of duckweed Lemna minor.</title>
        <authorList>
            <person name="Ishizawa H."/>
            <person name="Kuroda M."/>
            <person name="Ike M."/>
        </authorList>
    </citation>
    <scope>NUCLEOTIDE SEQUENCE [LARGE SCALE GENOMIC DNA]</scope>
    <source>
        <strain evidence="19 20">H3</strain>
    </source>
</reference>
<keyword evidence="16" id="KW-0820">tRNA-binding</keyword>
<dbReference type="NCBIfam" id="TIGR00757">
    <property type="entry name" value="RNaseEG"/>
    <property type="match status" value="1"/>
</dbReference>
<feature type="region of interest" description="Required for zinc-mediated homotetramerization and catalytic activity" evidence="16">
    <location>
        <begin position="401"/>
        <end position="404"/>
    </location>
</feature>
<keyword evidence="10 16" id="KW-0255">Endonuclease</keyword>
<accession>A0A3G9GA32</accession>
<dbReference type="Pfam" id="PF00575">
    <property type="entry name" value="S1"/>
    <property type="match status" value="1"/>
</dbReference>
<dbReference type="GO" id="GO:0019843">
    <property type="term" value="F:rRNA binding"/>
    <property type="evidence" value="ECO:0007669"/>
    <property type="project" value="UniProtKB-KW"/>
</dbReference>
<protein>
    <recommendedName>
        <fullName evidence="16">Ribonuclease E</fullName>
        <shortName evidence="16">RNase E</shortName>
        <ecNumber evidence="16">3.1.26.12</ecNumber>
    </recommendedName>
</protein>
<feature type="compositionally biased region" description="Low complexity" evidence="17">
    <location>
        <begin position="747"/>
        <end position="759"/>
    </location>
</feature>
<dbReference type="KEGG" id="amah:DLM_0732"/>
<keyword evidence="9 16" id="KW-0699">rRNA-binding</keyword>
<evidence type="ECO:0000256" key="14">
    <source>
        <dbReference type="ARBA" id="ARBA00022884"/>
    </source>
</evidence>
<keyword evidence="12 16" id="KW-0862">Zinc</keyword>
<evidence type="ECO:0000256" key="16">
    <source>
        <dbReference type="HAMAP-Rule" id="MF_00970"/>
    </source>
</evidence>
<keyword evidence="6 16" id="KW-0819">tRNA processing</keyword>
<keyword evidence="4 16" id="KW-0997">Cell inner membrane</keyword>
<keyword evidence="5 16" id="KW-0698">rRNA processing</keyword>
<keyword evidence="3 16" id="KW-0963">Cytoplasm</keyword>
<dbReference type="RefSeq" id="WP_089082790.1">
    <property type="nucleotide sequence ID" value="NZ_AP018823.1"/>
</dbReference>
<keyword evidence="13 16" id="KW-0460">Magnesium</keyword>
<evidence type="ECO:0000256" key="3">
    <source>
        <dbReference type="ARBA" id="ARBA00022490"/>
    </source>
</evidence>
<dbReference type="GO" id="GO:0006364">
    <property type="term" value="P:rRNA processing"/>
    <property type="evidence" value="ECO:0007669"/>
    <property type="project" value="UniProtKB-UniRule"/>
</dbReference>
<feature type="compositionally biased region" description="Basic residues" evidence="17">
    <location>
        <begin position="767"/>
        <end position="777"/>
    </location>
</feature>
<dbReference type="GO" id="GO:0000049">
    <property type="term" value="F:tRNA binding"/>
    <property type="evidence" value="ECO:0007669"/>
    <property type="project" value="UniProtKB-KW"/>
</dbReference>